<dbReference type="GO" id="GO:0006457">
    <property type="term" value="P:protein folding"/>
    <property type="evidence" value="ECO:0007669"/>
    <property type="project" value="TreeGrafter"/>
</dbReference>
<dbReference type="GO" id="GO:0005634">
    <property type="term" value="C:nucleus"/>
    <property type="evidence" value="ECO:0007669"/>
    <property type="project" value="TreeGrafter"/>
</dbReference>
<evidence type="ECO:0008006" key="3">
    <source>
        <dbReference type="Google" id="ProtNLM"/>
    </source>
</evidence>
<accession>A0AAD4GWZ5</accession>
<dbReference type="GO" id="GO:0005829">
    <property type="term" value="C:cytosol"/>
    <property type="evidence" value="ECO:0007669"/>
    <property type="project" value="TreeGrafter"/>
</dbReference>
<comment type="caution">
    <text evidence="1">The sequence shown here is derived from an EMBL/GenBank/DDBJ whole genome shotgun (WGS) entry which is preliminary data.</text>
</comment>
<dbReference type="PANTHER" id="PTHR46035:SF3">
    <property type="entry name" value="TRANSLOCATION PROTEIN SEC72"/>
    <property type="match status" value="1"/>
</dbReference>
<dbReference type="EMBL" id="VCAU01000022">
    <property type="protein sequence ID" value="KAF9891028.1"/>
    <property type="molecule type" value="Genomic_DNA"/>
</dbReference>
<dbReference type="SUPFAM" id="SSF48452">
    <property type="entry name" value="TPR-like"/>
    <property type="match status" value="1"/>
</dbReference>
<organism evidence="1 2">
    <name type="scientific">Aspergillus nanangensis</name>
    <dbReference type="NCBI Taxonomy" id="2582783"/>
    <lineage>
        <taxon>Eukaryota</taxon>
        <taxon>Fungi</taxon>
        <taxon>Dikarya</taxon>
        <taxon>Ascomycota</taxon>
        <taxon>Pezizomycotina</taxon>
        <taxon>Eurotiomycetes</taxon>
        <taxon>Eurotiomycetidae</taxon>
        <taxon>Eurotiales</taxon>
        <taxon>Aspergillaceae</taxon>
        <taxon>Aspergillus</taxon>
        <taxon>Aspergillus subgen. Circumdati</taxon>
    </lineage>
</organism>
<dbReference type="Gene3D" id="1.25.40.10">
    <property type="entry name" value="Tetratricopeptide repeat domain"/>
    <property type="match status" value="1"/>
</dbReference>
<protein>
    <recommendedName>
        <fullName evidence="3">Translocation protein sec72</fullName>
    </recommendedName>
</protein>
<dbReference type="AlphaFoldDB" id="A0AAD4GWZ5"/>
<evidence type="ECO:0000313" key="1">
    <source>
        <dbReference type="EMBL" id="KAF9891028.1"/>
    </source>
</evidence>
<evidence type="ECO:0000313" key="2">
    <source>
        <dbReference type="Proteomes" id="UP001194746"/>
    </source>
</evidence>
<reference evidence="1" key="1">
    <citation type="journal article" date="2019" name="Beilstein J. Org. Chem.">
        <title>Nanangenines: drimane sesquiterpenoids as the dominant metabolite cohort of a novel Australian fungus, Aspergillus nanangensis.</title>
        <authorList>
            <person name="Lacey H.J."/>
            <person name="Gilchrist C.L.M."/>
            <person name="Crombie A."/>
            <person name="Kalaitzis J.A."/>
            <person name="Vuong D."/>
            <person name="Rutledge P.J."/>
            <person name="Turner P."/>
            <person name="Pitt J.I."/>
            <person name="Lacey E."/>
            <person name="Chooi Y.H."/>
            <person name="Piggott A.M."/>
        </authorList>
    </citation>
    <scope>NUCLEOTIDE SEQUENCE</scope>
    <source>
        <strain evidence="1">MST-FP2251</strain>
    </source>
</reference>
<gene>
    <name evidence="1" type="ORF">FE257_005285</name>
</gene>
<sequence length="216" mass="23950">MATSDINIFNQHALHLDPTSKAISLHPSTTTHQSTTQTAAINAELQQLNLLHRALISLDPPNIPPPPLPVNPKRSAQINKLRDSANTAFRKDNYAEAARLYTYAIDMAMGRPGWEPVTLTREELAGLYANRAQAYMSQQAWPEGMLDAKCSVESKPMGNVKAWWRAARCLAEMGRWEESKNLIERGLEIEGKNSEGAKDLSTLLEEVEAGIKRSST</sequence>
<proteinExistence type="predicted"/>
<dbReference type="InterPro" id="IPR011990">
    <property type="entry name" value="TPR-like_helical_dom_sf"/>
</dbReference>
<dbReference type="PANTHER" id="PTHR46035">
    <property type="entry name" value="TETRATRICOPEPTIDE REPEAT PROTEIN 4"/>
    <property type="match status" value="1"/>
</dbReference>
<keyword evidence="2" id="KW-1185">Reference proteome</keyword>
<reference evidence="1" key="2">
    <citation type="submission" date="2020-02" db="EMBL/GenBank/DDBJ databases">
        <authorList>
            <person name="Gilchrist C.L.M."/>
            <person name="Chooi Y.-H."/>
        </authorList>
    </citation>
    <scope>NUCLEOTIDE SEQUENCE</scope>
    <source>
        <strain evidence="1">MST-FP2251</strain>
    </source>
</reference>
<dbReference type="GO" id="GO:0030544">
    <property type="term" value="F:Hsp70 protein binding"/>
    <property type="evidence" value="ECO:0007669"/>
    <property type="project" value="TreeGrafter"/>
</dbReference>
<dbReference type="Proteomes" id="UP001194746">
    <property type="component" value="Unassembled WGS sequence"/>
</dbReference>
<name>A0AAD4GWZ5_ASPNN</name>
<dbReference type="GO" id="GO:0051879">
    <property type="term" value="F:Hsp90 protein binding"/>
    <property type="evidence" value="ECO:0007669"/>
    <property type="project" value="TreeGrafter"/>
</dbReference>